<proteinExistence type="predicted"/>
<sequence>MDVHEPKRKNSYTKDSKSYIKTYGTSTGRSVPILETNSTDTHTTVPIPMSTRTGTVTRVSVPKMIRTGTNRAIPVHQIPVRKRYRYHHIACLYAMHLLTTEPNADGSQHLDDIFSRCLRNAPLKIVTTLEECPSQDHRKS</sequence>
<protein>
    <submittedName>
        <fullName evidence="1">Uncharacterized protein</fullName>
    </submittedName>
</protein>
<evidence type="ECO:0000313" key="1">
    <source>
        <dbReference type="EMBL" id="KAK8561727.1"/>
    </source>
</evidence>
<gene>
    <name evidence="1" type="ORF">V6N12_048791</name>
</gene>
<comment type="caution">
    <text evidence="1">The sequence shown here is derived from an EMBL/GenBank/DDBJ whole genome shotgun (WGS) entry which is preliminary data.</text>
</comment>
<dbReference type="Proteomes" id="UP001472677">
    <property type="component" value="Unassembled WGS sequence"/>
</dbReference>
<evidence type="ECO:0000313" key="2">
    <source>
        <dbReference type="Proteomes" id="UP001472677"/>
    </source>
</evidence>
<keyword evidence="2" id="KW-1185">Reference proteome</keyword>
<accession>A0ABR2EIA3</accession>
<name>A0ABR2EIA3_9ROSI</name>
<reference evidence="1 2" key="1">
    <citation type="journal article" date="2024" name="G3 (Bethesda)">
        <title>Genome assembly of Hibiscus sabdariffa L. provides insights into metabolisms of medicinal natural products.</title>
        <authorList>
            <person name="Kim T."/>
        </authorList>
    </citation>
    <scope>NUCLEOTIDE SEQUENCE [LARGE SCALE GENOMIC DNA]</scope>
    <source>
        <strain evidence="1">TK-2024</strain>
        <tissue evidence="1">Old leaves</tissue>
    </source>
</reference>
<dbReference type="EMBL" id="JBBPBM010000013">
    <property type="protein sequence ID" value="KAK8561727.1"/>
    <property type="molecule type" value="Genomic_DNA"/>
</dbReference>
<organism evidence="1 2">
    <name type="scientific">Hibiscus sabdariffa</name>
    <name type="common">roselle</name>
    <dbReference type="NCBI Taxonomy" id="183260"/>
    <lineage>
        <taxon>Eukaryota</taxon>
        <taxon>Viridiplantae</taxon>
        <taxon>Streptophyta</taxon>
        <taxon>Embryophyta</taxon>
        <taxon>Tracheophyta</taxon>
        <taxon>Spermatophyta</taxon>
        <taxon>Magnoliopsida</taxon>
        <taxon>eudicotyledons</taxon>
        <taxon>Gunneridae</taxon>
        <taxon>Pentapetalae</taxon>
        <taxon>rosids</taxon>
        <taxon>malvids</taxon>
        <taxon>Malvales</taxon>
        <taxon>Malvaceae</taxon>
        <taxon>Malvoideae</taxon>
        <taxon>Hibiscus</taxon>
    </lineage>
</organism>